<evidence type="ECO:0000259" key="3">
    <source>
        <dbReference type="Pfam" id="PF00171"/>
    </source>
</evidence>
<keyword evidence="2 4" id="KW-0560">Oxidoreductase</keyword>
<dbReference type="eggNOG" id="COG1012">
    <property type="taxonomic scope" value="Bacteria"/>
</dbReference>
<dbReference type="EMBL" id="CAIZ01000038">
    <property type="protein sequence ID" value="CCH69107.1"/>
    <property type="molecule type" value="Genomic_DNA"/>
</dbReference>
<gene>
    <name evidence="4" type="primary">gabD</name>
    <name evidence="4" type="ORF">BN10_1320006</name>
</gene>
<dbReference type="STRING" id="1193181.BN10_1320006"/>
<feature type="domain" description="Aldehyde dehydrogenase" evidence="3">
    <location>
        <begin position="34"/>
        <end position="493"/>
    </location>
</feature>
<dbReference type="InterPro" id="IPR016163">
    <property type="entry name" value="Ald_DH_C"/>
</dbReference>
<comment type="similarity">
    <text evidence="1">Belongs to the aldehyde dehydrogenase family.</text>
</comment>
<accession>N0DY57</accession>
<dbReference type="NCBIfam" id="NF006916">
    <property type="entry name" value="PRK09407.1"/>
    <property type="match status" value="1"/>
</dbReference>
<evidence type="ECO:0000256" key="1">
    <source>
        <dbReference type="ARBA" id="ARBA00009986"/>
    </source>
</evidence>
<comment type="caution">
    <text evidence="4">The sequence shown here is derived from an EMBL/GenBank/DDBJ whole genome shotgun (WGS) entry which is preliminary data.</text>
</comment>
<proteinExistence type="inferred from homology"/>
<dbReference type="PANTHER" id="PTHR11699">
    <property type="entry name" value="ALDEHYDE DEHYDROGENASE-RELATED"/>
    <property type="match status" value="1"/>
</dbReference>
<dbReference type="SUPFAM" id="SSF53720">
    <property type="entry name" value="ALDH-like"/>
    <property type="match status" value="1"/>
</dbReference>
<protein>
    <submittedName>
        <fullName evidence="4">Putative succinate-semialdehyde dehydrogenase (NADP+)</fullName>
        <ecNumber evidence="4">1.2.1.16</ecNumber>
    </submittedName>
</protein>
<dbReference type="InterPro" id="IPR016162">
    <property type="entry name" value="Ald_DH_N"/>
</dbReference>
<dbReference type="Proteomes" id="UP000013167">
    <property type="component" value="Unassembled WGS sequence"/>
</dbReference>
<keyword evidence="5" id="KW-1185">Reference proteome</keyword>
<evidence type="ECO:0000256" key="2">
    <source>
        <dbReference type="ARBA" id="ARBA00023002"/>
    </source>
</evidence>
<dbReference type="Gene3D" id="3.40.309.10">
    <property type="entry name" value="Aldehyde Dehydrogenase, Chain A, domain 2"/>
    <property type="match status" value="1"/>
</dbReference>
<dbReference type="AlphaFoldDB" id="N0DY57"/>
<dbReference type="FunFam" id="3.40.309.10:FF:000009">
    <property type="entry name" value="Aldehyde dehydrogenase A"/>
    <property type="match status" value="1"/>
</dbReference>
<dbReference type="HOGENOM" id="CLU_005391_1_0_11"/>
<dbReference type="Pfam" id="PF00171">
    <property type="entry name" value="Aldedh"/>
    <property type="match status" value="1"/>
</dbReference>
<dbReference type="Gene3D" id="3.40.605.10">
    <property type="entry name" value="Aldehyde Dehydrogenase, Chain A, domain 1"/>
    <property type="match status" value="1"/>
</dbReference>
<organism evidence="4 5">
    <name type="scientific">Phycicoccus elongatus Lp2</name>
    <dbReference type="NCBI Taxonomy" id="1193181"/>
    <lineage>
        <taxon>Bacteria</taxon>
        <taxon>Bacillati</taxon>
        <taxon>Actinomycetota</taxon>
        <taxon>Actinomycetes</taxon>
        <taxon>Micrococcales</taxon>
        <taxon>Intrasporangiaceae</taxon>
        <taxon>Phycicoccus</taxon>
    </lineage>
</organism>
<dbReference type="GO" id="GO:0009013">
    <property type="term" value="F:succinate-semialdehyde dehydrogenase [NAD(P)+] activity"/>
    <property type="evidence" value="ECO:0007669"/>
    <property type="project" value="UniProtKB-EC"/>
</dbReference>
<evidence type="ECO:0000313" key="5">
    <source>
        <dbReference type="Proteomes" id="UP000013167"/>
    </source>
</evidence>
<reference evidence="4 5" key="1">
    <citation type="journal article" date="2013" name="ISME J.">
        <title>A metabolic model for members of the genus Tetrasphaera involved in enhanced biological phosphorus removal.</title>
        <authorList>
            <person name="Kristiansen R."/>
            <person name="Nguyen H.T.T."/>
            <person name="Saunders A.M."/>
            <person name="Nielsen J.L."/>
            <person name="Wimmer R."/>
            <person name="Le V.Q."/>
            <person name="McIlroy S.J."/>
            <person name="Petrovski S."/>
            <person name="Seviour R.J."/>
            <person name="Calteau A."/>
            <person name="Nielsen K.L."/>
            <person name="Nielsen P.H."/>
        </authorList>
    </citation>
    <scope>NUCLEOTIDE SEQUENCE [LARGE SCALE GENOMIC DNA]</scope>
    <source>
        <strain evidence="4 5">Lp2</strain>
    </source>
</reference>
<dbReference type="InterPro" id="IPR016161">
    <property type="entry name" value="Ald_DH/histidinol_DH"/>
</dbReference>
<dbReference type="EC" id="1.2.1.16" evidence="4"/>
<sequence length="529" mass="55759">MTDTVADPGLDPTATYAVDVSEVRRLARTVVASASAPHVVTYSPMSGAPLASWPTSSPSDVAAAIGSARRAQRAWARVPIAARAGVLLGFHDLLLEHQNWLMDAIQLESGKARRHAFEEIAETATTARHYARAGESYLRPKRRLGALPLLTQPVEHHRPKGVVGLVSPWNYPLSLSISDALPALMAGNAVVLRPDLQATLTALRGAELLRRAGLPDGVLEIVVGDGPTTGQAVVEQADYISYTGSTATGRAVAVMAAGRLVGASLELGGKNSLYVAADADLRRSVEGAVRASFSSAGQLCISTERIIVHRDIADSFVPAFVDAVRSLRIGTGLTWGIDMGSLAGQRQLDTVTRHVDDAVAKGARVLTGGRARPDLGPYVYEPTVLADVTASMECRDGETFGPVVAIYVVDSDEQAIDLANDTDYGLNASVWTRDVRRGRDLASRIRCGTVNINEGYASAYGSASSPMGGMKQSGIGRRHGRDGILKFTEAQTIAAQHVIGFGGIPGVSDEAFAKGLSLGLRALKGVGLR</sequence>
<name>N0DY57_9MICO</name>
<dbReference type="RefSeq" id="WP_010851857.1">
    <property type="nucleotide sequence ID" value="NZ_HF570956.1"/>
</dbReference>
<evidence type="ECO:0000313" key="4">
    <source>
        <dbReference type="EMBL" id="CCH69107.1"/>
    </source>
</evidence>
<dbReference type="InterPro" id="IPR015590">
    <property type="entry name" value="Aldehyde_DH_dom"/>
</dbReference>